<proteinExistence type="predicted"/>
<dbReference type="Gene3D" id="3.40.50.300">
    <property type="entry name" value="P-loop containing nucleotide triphosphate hydrolases"/>
    <property type="match status" value="1"/>
</dbReference>
<evidence type="ECO:0000259" key="1">
    <source>
        <dbReference type="Pfam" id="PF25000"/>
    </source>
</evidence>
<dbReference type="EMBL" id="JAJHUN010000010">
    <property type="protein sequence ID" value="KAJ4147071.1"/>
    <property type="molecule type" value="Genomic_DNA"/>
</dbReference>
<dbReference type="Pfam" id="PF13374">
    <property type="entry name" value="TPR_10"/>
    <property type="match status" value="1"/>
</dbReference>
<dbReference type="PANTHER" id="PTHR35205:SF1">
    <property type="entry name" value="ZU5 DOMAIN-CONTAINING PROTEIN"/>
    <property type="match status" value="1"/>
</dbReference>
<feature type="domain" description="DUF7779" evidence="1">
    <location>
        <begin position="610"/>
        <end position="697"/>
    </location>
</feature>
<dbReference type="InterPro" id="IPR027417">
    <property type="entry name" value="P-loop_NTPase"/>
</dbReference>
<dbReference type="Proteomes" id="UP001144673">
    <property type="component" value="Chromosome 3"/>
</dbReference>
<evidence type="ECO:0000313" key="3">
    <source>
        <dbReference type="Proteomes" id="UP001144673"/>
    </source>
</evidence>
<dbReference type="RefSeq" id="XP_056050012.1">
    <property type="nucleotide sequence ID" value="XM_056192923.1"/>
</dbReference>
<sequence length="1087" mass="122067">MANARIGTESGIRVLRDPGLSSPIRIDIVLIPGIDTIRPENWPFLDNKWLSTLTESVAEARVLAYEYASPISSTKPSWESILMLGLGGVVVKQAICIANKQFPRYESFVNAIVGLIFLSTPHRCKDQAATFARFRDILEATAGKAIKFDPACNEQEGASLVNLSYRFEAVALRMPMLSAYELRDSKLHSSALRPKYQQLVTRSTGSINTPLESVIGLNLNHHDTCLFTKSLDSEGLSQLRQFVCETLAEAPKLVDMRLEDQEYQYATMSSYSPTMSELPLNRAGVFETNERLSTEATEWPSNRGTEGTSLSGFEMVQTPATRPDTSKAINLPCTLMNTHKSNDDFYGREDILQRLAGELLPSTKTTTASGAALRQFAICGFGGIGKTEIAREFYRRHACEFDAAFWIVADEVAKLDSQYQEISLALGLEDAVECSSQVVSRELVKGWLSNPRKQIGTSDDSQRLDAEKPNATWLLIFDNADDPIILADYWPQGSGSILITSRDPLAKKIFTRQESGINLKPLSSEEGLSLLNRLTAATDESEAETAKRISDALGGIPLAISQMAGIIRRQDLTINEFWELYTDSDEHAGLYETKFDTNLVTYQHSIATVWAFHKLKVQSRQLLELIAFFDPDNIDEELLKSASSELLSADVPFKKSNYLEARSDLLQSSLIQRDKQHQQISVHRVVQDAILTSISLETRFRIFEGILRVLWMRWPSALPKPSKEPELPQPKASGQRLNVGRWPVCSTIYPHTLRLHQIWTSLPSLPDIAKILFAKFLVEAAWYQKERGKTKGFDGFFGTALAICETSVHADRDAILADLYFCLGAIAMDASDFDASRIYKEKSFNLVFSICEDLGVEDERLYLAYAERGISRTQDQRYTEAEADMKEGLRLRKSFGNYIPRAGEATLGWILLEQGKYEECEALLQQSLALREAALGKDDRESARTGLLLYVVGNLRSEQGKWEESFEYHQRTWKHMRETVGERDSYTARAAHKVAEHLFREGRMEEAIAVVNTALAAWSIDPSAHKNEIARTTFLKGKIFQAMNTSQKAAIAIRVACRLRKEITKDDRDAQSLSTTDFDRIVAFWSR</sequence>
<dbReference type="KEGG" id="amus:LMH87_001620"/>
<dbReference type="SUPFAM" id="SSF48452">
    <property type="entry name" value="TPR-like"/>
    <property type="match status" value="2"/>
</dbReference>
<dbReference type="Pfam" id="PF25000">
    <property type="entry name" value="DUF7779"/>
    <property type="match status" value="1"/>
</dbReference>
<dbReference type="GO" id="GO:0043531">
    <property type="term" value="F:ADP binding"/>
    <property type="evidence" value="ECO:0007669"/>
    <property type="project" value="InterPro"/>
</dbReference>
<protein>
    <recommendedName>
        <fullName evidence="1">DUF7779 domain-containing protein</fullName>
    </recommendedName>
</protein>
<dbReference type="InterPro" id="IPR011990">
    <property type="entry name" value="TPR-like_helical_dom_sf"/>
</dbReference>
<accession>A0A9W8Q746</accession>
<dbReference type="GeneID" id="80888779"/>
<dbReference type="SUPFAM" id="SSF52540">
    <property type="entry name" value="P-loop containing nucleoside triphosphate hydrolases"/>
    <property type="match status" value="1"/>
</dbReference>
<comment type="caution">
    <text evidence="2">The sequence shown here is derived from an EMBL/GenBank/DDBJ whole genome shotgun (WGS) entry which is preliminary data.</text>
</comment>
<dbReference type="AlphaFoldDB" id="A0A9W8Q746"/>
<organism evidence="2 3">
    <name type="scientific">Akanthomyces muscarius</name>
    <name type="common">Entomopathogenic fungus</name>
    <name type="synonym">Lecanicillium muscarium</name>
    <dbReference type="NCBI Taxonomy" id="2231603"/>
    <lineage>
        <taxon>Eukaryota</taxon>
        <taxon>Fungi</taxon>
        <taxon>Dikarya</taxon>
        <taxon>Ascomycota</taxon>
        <taxon>Pezizomycotina</taxon>
        <taxon>Sordariomycetes</taxon>
        <taxon>Hypocreomycetidae</taxon>
        <taxon>Hypocreales</taxon>
        <taxon>Cordycipitaceae</taxon>
        <taxon>Akanthomyces</taxon>
    </lineage>
</organism>
<keyword evidence="3" id="KW-1185">Reference proteome</keyword>
<dbReference type="PANTHER" id="PTHR35205">
    <property type="entry name" value="NB-ARC AND TPR DOMAIN PROTEIN"/>
    <property type="match status" value="1"/>
</dbReference>
<dbReference type="InterPro" id="IPR056681">
    <property type="entry name" value="DUF7779"/>
</dbReference>
<reference evidence="2" key="1">
    <citation type="journal article" date="2023" name="Access Microbiol">
        <title>De-novo genome assembly for Akanthomyces muscarius, a biocontrol agent of insect agricultural pests.</title>
        <authorList>
            <person name="Erdos Z."/>
            <person name="Studholme D.J."/>
            <person name="Raymond B."/>
            <person name="Sharma M."/>
        </authorList>
    </citation>
    <scope>NUCLEOTIDE SEQUENCE</scope>
    <source>
        <strain evidence="2">Ve6</strain>
    </source>
</reference>
<name>A0A9W8Q746_AKAMU</name>
<dbReference type="Gene3D" id="1.25.40.10">
    <property type="entry name" value="Tetratricopeptide repeat domain"/>
    <property type="match status" value="1"/>
</dbReference>
<evidence type="ECO:0000313" key="2">
    <source>
        <dbReference type="EMBL" id="KAJ4147071.1"/>
    </source>
</evidence>
<gene>
    <name evidence="2" type="ORF">LMH87_001620</name>
</gene>